<dbReference type="InterPro" id="IPR039476">
    <property type="entry name" value="P2CMN_synthase_LarB"/>
</dbReference>
<dbReference type="InterPro" id="IPR000031">
    <property type="entry name" value="PurE_dom"/>
</dbReference>
<comment type="caution">
    <text evidence="2">The sequence shown here is derived from an EMBL/GenBank/DDBJ whole genome shotgun (WGS) entry which is preliminary data.</text>
</comment>
<dbReference type="Pfam" id="PF00731">
    <property type="entry name" value="AIRC"/>
    <property type="match status" value="1"/>
</dbReference>
<dbReference type="SUPFAM" id="SSF52255">
    <property type="entry name" value="N5-CAIR mutase (phosphoribosylaminoimidazole carboxylase, PurE)"/>
    <property type="match status" value="1"/>
</dbReference>
<dbReference type="SMART" id="SM01001">
    <property type="entry name" value="AIRC"/>
    <property type="match status" value="1"/>
</dbReference>
<dbReference type="RefSeq" id="WP_170038806.1">
    <property type="nucleotide sequence ID" value="NZ_JABDTL010000002.1"/>
</dbReference>
<evidence type="ECO:0000259" key="1">
    <source>
        <dbReference type="SMART" id="SM01001"/>
    </source>
</evidence>
<accession>A0A841H4J5</accession>
<evidence type="ECO:0000313" key="3">
    <source>
        <dbReference type="Proteomes" id="UP000582837"/>
    </source>
</evidence>
<dbReference type="AlphaFoldDB" id="A0A841H4J5"/>
<dbReference type="Proteomes" id="UP000582837">
    <property type="component" value="Unassembled WGS sequence"/>
</dbReference>
<feature type="domain" description="PurE" evidence="1">
    <location>
        <begin position="121"/>
        <end position="253"/>
    </location>
</feature>
<name>A0A841H4J5_9BACT</name>
<dbReference type="PANTHER" id="PTHR43064">
    <property type="entry name" value="PHOSPHORIBOSYLAMINOIMIDAZOLE CARBOXYLASE-RELATED"/>
    <property type="match status" value="1"/>
</dbReference>
<dbReference type="GO" id="GO:0006189">
    <property type="term" value="P:'de novo' IMP biosynthetic process"/>
    <property type="evidence" value="ECO:0007669"/>
    <property type="project" value="InterPro"/>
</dbReference>
<evidence type="ECO:0000313" key="2">
    <source>
        <dbReference type="EMBL" id="MBB6072709.1"/>
    </source>
</evidence>
<gene>
    <name evidence="2" type="ORF">HNQ61_004372</name>
</gene>
<proteinExistence type="predicted"/>
<dbReference type="EMBL" id="JACHIA010000017">
    <property type="protein sequence ID" value="MBB6072709.1"/>
    <property type="molecule type" value="Genomic_DNA"/>
</dbReference>
<protein>
    <recommendedName>
        <fullName evidence="1">PurE domain-containing protein</fullName>
    </recommendedName>
</protein>
<dbReference type="Gene3D" id="3.40.50.1970">
    <property type="match status" value="1"/>
</dbReference>
<dbReference type="NCBIfam" id="NF033503">
    <property type="entry name" value="LarB"/>
    <property type="match status" value="1"/>
</dbReference>
<organism evidence="2 3">
    <name type="scientific">Longimicrobium terrae</name>
    <dbReference type="NCBI Taxonomy" id="1639882"/>
    <lineage>
        <taxon>Bacteria</taxon>
        <taxon>Pseudomonadati</taxon>
        <taxon>Gemmatimonadota</taxon>
        <taxon>Longimicrobiia</taxon>
        <taxon>Longimicrobiales</taxon>
        <taxon>Longimicrobiaceae</taxon>
        <taxon>Longimicrobium</taxon>
    </lineage>
</organism>
<keyword evidence="3" id="KW-1185">Reference proteome</keyword>
<dbReference type="PANTHER" id="PTHR43064:SF1">
    <property type="entry name" value="SLL1489 PROTEIN"/>
    <property type="match status" value="1"/>
</dbReference>
<reference evidence="2 3" key="1">
    <citation type="submission" date="2020-08" db="EMBL/GenBank/DDBJ databases">
        <title>Genomic Encyclopedia of Type Strains, Phase IV (KMG-IV): sequencing the most valuable type-strain genomes for metagenomic binning, comparative biology and taxonomic classification.</title>
        <authorList>
            <person name="Goeker M."/>
        </authorList>
    </citation>
    <scope>NUCLEOTIDE SEQUENCE [LARGE SCALE GENOMIC DNA]</scope>
    <source>
        <strain evidence="2 3">DSM 29007</strain>
    </source>
</reference>
<sequence>MTPERLRALLDEVAAGSLPVDEAERRLAWAPTEDLGFARVDHHRALRHGFPEVVFGLGKTPEQLAMIAARIAARGEGVLATRVDEAAFEPLRAAVPGIRINPLGRTAYLPAAEPVARRTRGSVLIVTAGTSDLPVAEEAADTAAAFGNPVERLTDVGVAGIHRILAAQDTLAGAAVIIVVAGMEGALPSVVGGLVSVPVIAVPTSVGYGAAFGGLSALLGMLNSCASGVTVVNIDNGFGAASAASRINLLPPA</sequence>
<dbReference type="GO" id="GO:0016787">
    <property type="term" value="F:hydrolase activity"/>
    <property type="evidence" value="ECO:0007669"/>
    <property type="project" value="InterPro"/>
</dbReference>